<keyword evidence="2" id="KW-0813">Transport</keyword>
<feature type="transmembrane region" description="Helical" evidence="8">
    <location>
        <begin position="485"/>
        <end position="510"/>
    </location>
</feature>
<evidence type="ECO:0000313" key="11">
    <source>
        <dbReference type="Proteomes" id="UP001642540"/>
    </source>
</evidence>
<evidence type="ECO:0000256" key="8">
    <source>
        <dbReference type="SAM" id="Phobius"/>
    </source>
</evidence>
<evidence type="ECO:0000259" key="9">
    <source>
        <dbReference type="PROSITE" id="PS50893"/>
    </source>
</evidence>
<keyword evidence="3 8" id="KW-0812">Transmembrane</keyword>
<feature type="transmembrane region" description="Helical" evidence="8">
    <location>
        <begin position="566"/>
        <end position="590"/>
    </location>
</feature>
<feature type="compositionally biased region" description="Low complexity" evidence="7">
    <location>
        <begin position="385"/>
        <end position="417"/>
    </location>
</feature>
<dbReference type="PROSITE" id="PS50893">
    <property type="entry name" value="ABC_TRANSPORTER_2"/>
    <property type="match status" value="1"/>
</dbReference>
<keyword evidence="6 8" id="KW-0472">Membrane</keyword>
<dbReference type="SUPFAM" id="SSF52540">
    <property type="entry name" value="P-loop containing nucleoside triphosphate hydrolases"/>
    <property type="match status" value="1"/>
</dbReference>
<comment type="caution">
    <text evidence="10">The sequence shown here is derived from an EMBL/GenBank/DDBJ whole genome shotgun (WGS) entry which is preliminary data.</text>
</comment>
<keyword evidence="5 8" id="KW-1133">Transmembrane helix</keyword>
<feature type="compositionally biased region" description="Polar residues" evidence="7">
    <location>
        <begin position="418"/>
        <end position="432"/>
    </location>
</feature>
<dbReference type="InterPro" id="IPR013525">
    <property type="entry name" value="ABC2_TM"/>
</dbReference>
<dbReference type="Gene3D" id="3.40.50.300">
    <property type="entry name" value="P-loop containing nucleotide triphosphate hydrolases"/>
    <property type="match status" value="1"/>
</dbReference>
<gene>
    <name evidence="10" type="ORF">ODALV1_LOCUS1400</name>
</gene>
<feature type="domain" description="ABC transporter" evidence="9">
    <location>
        <begin position="760"/>
        <end position="956"/>
    </location>
</feature>
<name>A0ABP1PLK3_9HEXA</name>
<evidence type="ECO:0000256" key="1">
    <source>
        <dbReference type="ARBA" id="ARBA00004141"/>
    </source>
</evidence>
<feature type="transmembrane region" description="Helical" evidence="8">
    <location>
        <begin position="673"/>
        <end position="695"/>
    </location>
</feature>
<dbReference type="Proteomes" id="UP001642540">
    <property type="component" value="Unassembled WGS sequence"/>
</dbReference>
<dbReference type="PANTHER" id="PTHR19229">
    <property type="entry name" value="ATP-BINDING CASSETTE TRANSPORTER SUBFAMILY A ABCA"/>
    <property type="match status" value="1"/>
</dbReference>
<dbReference type="Pfam" id="PF00005">
    <property type="entry name" value="ABC_tran"/>
    <property type="match status" value="1"/>
</dbReference>
<dbReference type="InterPro" id="IPR003439">
    <property type="entry name" value="ABC_transporter-like_ATP-bd"/>
</dbReference>
<reference evidence="10 11" key="1">
    <citation type="submission" date="2024-08" db="EMBL/GenBank/DDBJ databases">
        <authorList>
            <person name="Cucini C."/>
            <person name="Frati F."/>
        </authorList>
    </citation>
    <scope>NUCLEOTIDE SEQUENCE [LARGE SCALE GENOMIC DNA]</scope>
</reference>
<dbReference type="PANTHER" id="PTHR19229:SF36">
    <property type="entry name" value="ATP-BINDING CASSETTE SUB-FAMILY A MEMBER 2"/>
    <property type="match status" value="1"/>
</dbReference>
<evidence type="ECO:0000256" key="6">
    <source>
        <dbReference type="ARBA" id="ARBA00023136"/>
    </source>
</evidence>
<evidence type="ECO:0000256" key="7">
    <source>
        <dbReference type="SAM" id="MobiDB-lite"/>
    </source>
</evidence>
<evidence type="ECO:0000256" key="3">
    <source>
        <dbReference type="ARBA" id="ARBA00022692"/>
    </source>
</evidence>
<feature type="transmembrane region" description="Helical" evidence="8">
    <location>
        <begin position="125"/>
        <end position="152"/>
    </location>
</feature>
<dbReference type="InterPro" id="IPR027417">
    <property type="entry name" value="P-loop_NTPase"/>
</dbReference>
<sequence>MKNNKVDTWRAGAKRLSIFSPNLVHHHDENDSTTKSNNDESSPPHVKIVEPHPHQSAADVSLYSSSSNASIGSLGSRVRVHQTERVEQVEKTPTKKESILDHLLHFWRKFSVICLSPIFLRHRNIFIVAFEVFVPAFVAFVIFAAFTSGISWKMVNANKHSKERNSLEVPDLTMETAMAKFREVHADSSHHVLIFYTPITPYTTLVMKQAIKLLKLADNNRVETHKHHTVGILGAESEIEMIERALLHRKERTGHGVPIGVRFEYNETDIEPDLGVPYDLKYAIYSFNESIHQTADNYPFVAPPESKSYLSPYVASGFLGLQYAIDRAVIDIVILKQMPEEDVDEKKKEEQQFKEKIQKLFRLQLMRQFSTSTETEILGNMTMTSTYSSDTTNPTTAEPTITGPPTTEPTRYTYTSTNGDSSTTDYPTTTEDPATMDDPSTRTNTTTELNNKNYLRRITRPSDLPTIKLKMFTFANFRSEHFRNLVAFVVTYGLVVAYSFMAFFIVRQIVQENISGIKDLLQMHGMPHYIHWFCLFFHALFFRAITSALVVAALKINFGHGAIIEATSASVLFTFVLVHQVALSFMNFFIATCIRSTQMCGVVAIFCGVLSFYIPETFDGMKLIGIYTNYGLAAIFPNWTLRHVLRTLIDFESDEKGVAWTNIMDTNHSTNKVSVGMGIFILTGTGVVYFFMAAYHDMTGASMLFPPTRKWYDFKERSRQRKETKLHQEELHKDIAEGRTTNFEKPAVYQEPEKDRKCFVHVRHVSKRYGKHKVALDSVSMNIMHEEITVILGHTNSGKSTLMAILSGMMMPSSGYAIVKGYDVNFEAKEARKYVGLCTQQMVAFNLLTVREHITLCYRLRGYSKKDCDRHGATLLQRLRLWHIRSFLPDRLKVDEMRRLGIALAMADAPKVLLLDEPTGGMDPTGRREVWDILLTLKNHHTIILTTNCNANFTNI</sequence>
<dbReference type="Pfam" id="PF12698">
    <property type="entry name" value="ABC2_membrane_3"/>
    <property type="match status" value="1"/>
</dbReference>
<organism evidence="10 11">
    <name type="scientific">Orchesella dallaii</name>
    <dbReference type="NCBI Taxonomy" id="48710"/>
    <lineage>
        <taxon>Eukaryota</taxon>
        <taxon>Metazoa</taxon>
        <taxon>Ecdysozoa</taxon>
        <taxon>Arthropoda</taxon>
        <taxon>Hexapoda</taxon>
        <taxon>Collembola</taxon>
        <taxon>Entomobryomorpha</taxon>
        <taxon>Entomobryoidea</taxon>
        <taxon>Orchesellidae</taxon>
        <taxon>Orchesellinae</taxon>
        <taxon>Orchesella</taxon>
    </lineage>
</organism>
<keyword evidence="11" id="KW-1185">Reference proteome</keyword>
<feature type="transmembrane region" description="Helical" evidence="8">
    <location>
        <begin position="530"/>
        <end position="554"/>
    </location>
</feature>
<evidence type="ECO:0000256" key="5">
    <source>
        <dbReference type="ARBA" id="ARBA00022989"/>
    </source>
</evidence>
<accession>A0ABP1PLK3</accession>
<comment type="subcellular location">
    <subcellularLocation>
        <location evidence="1">Membrane</location>
        <topology evidence="1">Multi-pass membrane protein</topology>
    </subcellularLocation>
</comment>
<dbReference type="InterPro" id="IPR026082">
    <property type="entry name" value="ABCA"/>
</dbReference>
<evidence type="ECO:0000256" key="2">
    <source>
        <dbReference type="ARBA" id="ARBA00022448"/>
    </source>
</evidence>
<evidence type="ECO:0000256" key="4">
    <source>
        <dbReference type="ARBA" id="ARBA00022737"/>
    </source>
</evidence>
<protein>
    <recommendedName>
        <fullName evidence="9">ABC transporter domain-containing protein</fullName>
    </recommendedName>
</protein>
<proteinExistence type="predicted"/>
<evidence type="ECO:0000313" key="10">
    <source>
        <dbReference type="EMBL" id="CAL8070747.1"/>
    </source>
</evidence>
<feature type="region of interest" description="Disordered" evidence="7">
    <location>
        <begin position="20"/>
        <end position="50"/>
    </location>
</feature>
<feature type="region of interest" description="Disordered" evidence="7">
    <location>
        <begin position="385"/>
        <end position="448"/>
    </location>
</feature>
<keyword evidence="4" id="KW-0677">Repeat</keyword>
<dbReference type="EMBL" id="CAXLJM020000004">
    <property type="protein sequence ID" value="CAL8070747.1"/>
    <property type="molecule type" value="Genomic_DNA"/>
</dbReference>